<evidence type="ECO:0000313" key="4">
    <source>
        <dbReference type="EMBL" id="MFD1237514.1"/>
    </source>
</evidence>
<name>A0ABW3VTQ9_9PSEU</name>
<dbReference type="Pfam" id="PF00296">
    <property type="entry name" value="Bac_luciferase"/>
    <property type="match status" value="1"/>
</dbReference>
<dbReference type="InterPro" id="IPR011251">
    <property type="entry name" value="Luciferase-like_dom"/>
</dbReference>
<dbReference type="Gene3D" id="3.20.20.30">
    <property type="entry name" value="Luciferase-like domain"/>
    <property type="match status" value="1"/>
</dbReference>
<dbReference type="InterPro" id="IPR050766">
    <property type="entry name" value="Bact_Lucif_Oxidored"/>
</dbReference>
<dbReference type="PANTHER" id="PTHR30137">
    <property type="entry name" value="LUCIFERASE-LIKE MONOOXYGENASE"/>
    <property type="match status" value="1"/>
</dbReference>
<organism evidence="4 5">
    <name type="scientific">Pseudonocardia benzenivorans</name>
    <dbReference type="NCBI Taxonomy" id="228005"/>
    <lineage>
        <taxon>Bacteria</taxon>
        <taxon>Bacillati</taxon>
        <taxon>Actinomycetota</taxon>
        <taxon>Actinomycetes</taxon>
        <taxon>Pseudonocardiales</taxon>
        <taxon>Pseudonocardiaceae</taxon>
        <taxon>Pseudonocardia</taxon>
    </lineage>
</organism>
<keyword evidence="5" id="KW-1185">Reference proteome</keyword>
<evidence type="ECO:0000313" key="5">
    <source>
        <dbReference type="Proteomes" id="UP001597182"/>
    </source>
</evidence>
<keyword evidence="1 4" id="KW-0560">Oxidoreductase</keyword>
<dbReference type="PANTHER" id="PTHR30137:SF8">
    <property type="entry name" value="BLR5498 PROTEIN"/>
    <property type="match status" value="1"/>
</dbReference>
<accession>A0ABW3VTQ9</accession>
<dbReference type="GO" id="GO:0016491">
    <property type="term" value="F:oxidoreductase activity"/>
    <property type="evidence" value="ECO:0007669"/>
    <property type="project" value="UniProtKB-KW"/>
</dbReference>
<dbReference type="InterPro" id="IPR036661">
    <property type="entry name" value="Luciferase-like_sf"/>
</dbReference>
<dbReference type="SUPFAM" id="SSF51679">
    <property type="entry name" value="Bacterial luciferase-like"/>
    <property type="match status" value="1"/>
</dbReference>
<dbReference type="EMBL" id="JBHTMB010000294">
    <property type="protein sequence ID" value="MFD1237514.1"/>
    <property type="molecule type" value="Genomic_DNA"/>
</dbReference>
<gene>
    <name evidence="4" type="ORF">ACFQ34_29880</name>
</gene>
<evidence type="ECO:0000256" key="2">
    <source>
        <dbReference type="ARBA" id="ARBA00023033"/>
    </source>
</evidence>
<reference evidence="5" key="1">
    <citation type="journal article" date="2019" name="Int. J. Syst. Evol. Microbiol.">
        <title>The Global Catalogue of Microorganisms (GCM) 10K type strain sequencing project: providing services to taxonomists for standard genome sequencing and annotation.</title>
        <authorList>
            <consortium name="The Broad Institute Genomics Platform"/>
            <consortium name="The Broad Institute Genome Sequencing Center for Infectious Disease"/>
            <person name="Wu L."/>
            <person name="Ma J."/>
        </authorList>
    </citation>
    <scope>NUCLEOTIDE SEQUENCE [LARGE SCALE GENOMIC DNA]</scope>
    <source>
        <strain evidence="5">CCUG 49018</strain>
    </source>
</reference>
<sequence>MKIGAFFNWQNHLDWERYNSRGSEPPKVADAQIYEEELHLADLVEPLGFDTYWAIDHYVTPYGMTGGVMQHLSHIAGRTKRIDVGTMVLVLPWYHPMHVVHQISALDNQLQGRGLTLGVGRGAAVREFSSFGIPMGDARGRYNETLEVINLALTQEFFSFQGEHFTIPETSVRPRFRNPERLRAGMKSGWASPPSLPLAANAGLGMLLTNQESWEDYRKDVAMFNGIRRENGWEPEQPTVVVRAACAEDSAEAWSLMATYALEGQASSSNHYQLDDTERLRNTKGYEQYAAVGALTFTDEQILEAAAKPQAWGTPDEVYERLLHIQAMTGASEFVLNFRFGTMPVEAAERSMRLFAQEVLPRLHSLDAKLGPELDGSQPVE</sequence>
<comment type="caution">
    <text evidence="4">The sequence shown here is derived from an EMBL/GenBank/DDBJ whole genome shotgun (WGS) entry which is preliminary data.</text>
</comment>
<proteinExistence type="predicted"/>
<evidence type="ECO:0000256" key="1">
    <source>
        <dbReference type="ARBA" id="ARBA00023002"/>
    </source>
</evidence>
<protein>
    <submittedName>
        <fullName evidence="4">LLM class flavin-dependent oxidoreductase</fullName>
        <ecNumber evidence="4">1.-.-.-</ecNumber>
    </submittedName>
</protein>
<dbReference type="EC" id="1.-.-.-" evidence="4"/>
<evidence type="ECO:0000259" key="3">
    <source>
        <dbReference type="Pfam" id="PF00296"/>
    </source>
</evidence>
<dbReference type="Proteomes" id="UP001597182">
    <property type="component" value="Unassembled WGS sequence"/>
</dbReference>
<keyword evidence="2" id="KW-0503">Monooxygenase</keyword>
<dbReference type="RefSeq" id="WP_346094445.1">
    <property type="nucleotide sequence ID" value="NZ_BAABKS010000099.1"/>
</dbReference>
<feature type="domain" description="Luciferase-like" evidence="3">
    <location>
        <begin position="32"/>
        <end position="328"/>
    </location>
</feature>